<dbReference type="Pfam" id="PF00486">
    <property type="entry name" value="Trans_reg_C"/>
    <property type="match status" value="1"/>
</dbReference>
<name>A0ABP6LTF8_9MICC</name>
<evidence type="ECO:0000256" key="1">
    <source>
        <dbReference type="ARBA" id="ARBA00023125"/>
    </source>
</evidence>
<sequence>MGSQEHTLTRLDGSPIRALVVDDDPMLSEVLAMALSAEGWEPHRVGDGQAALAAVRDLRPDVVVLDVMMPGIDGFEVVRRLRASGEDVPVLFLTAKDDVADRIAGLTSGGDDYVTKPFSVEEVVVRLRGMVRRHVRHVAEESSVLVVGDLVLDEDTYEVTRAGAPVELTATEFSLLRYLMENQRKVLSKAQILDAVWQYDVGGRSSVVELYISYLRRKIDALGPPMIHTLRGVGYSIRAADE</sequence>
<keyword evidence="2" id="KW-0597">Phosphoprotein</keyword>
<dbReference type="InterPro" id="IPR016032">
    <property type="entry name" value="Sig_transdc_resp-reg_C-effctor"/>
</dbReference>
<dbReference type="Pfam" id="PF00072">
    <property type="entry name" value="Response_reg"/>
    <property type="match status" value="1"/>
</dbReference>
<evidence type="ECO:0000259" key="5">
    <source>
        <dbReference type="PROSITE" id="PS51755"/>
    </source>
</evidence>
<keyword evidence="1 3" id="KW-0238">DNA-binding</keyword>
<dbReference type="InterPro" id="IPR001867">
    <property type="entry name" value="OmpR/PhoB-type_DNA-bd"/>
</dbReference>
<feature type="modified residue" description="4-aspartylphosphate" evidence="2">
    <location>
        <position position="66"/>
    </location>
</feature>
<evidence type="ECO:0000313" key="6">
    <source>
        <dbReference type="EMBL" id="GAA3059903.1"/>
    </source>
</evidence>
<comment type="caution">
    <text evidence="6">The sequence shown here is derived from an EMBL/GenBank/DDBJ whole genome shotgun (WGS) entry which is preliminary data.</text>
</comment>
<dbReference type="SUPFAM" id="SSF52172">
    <property type="entry name" value="CheY-like"/>
    <property type="match status" value="1"/>
</dbReference>
<dbReference type="Proteomes" id="UP001500236">
    <property type="component" value="Unassembled WGS sequence"/>
</dbReference>
<dbReference type="RefSeq" id="WP_344682005.1">
    <property type="nucleotide sequence ID" value="NZ_BAAAVT010000006.1"/>
</dbReference>
<feature type="domain" description="OmpR/PhoB-type" evidence="5">
    <location>
        <begin position="142"/>
        <end position="239"/>
    </location>
</feature>
<keyword evidence="7" id="KW-1185">Reference proteome</keyword>
<evidence type="ECO:0000256" key="2">
    <source>
        <dbReference type="PROSITE-ProRule" id="PRU00169"/>
    </source>
</evidence>
<accession>A0ABP6LTF8</accession>
<feature type="domain" description="Response regulatory" evidence="4">
    <location>
        <begin position="17"/>
        <end position="131"/>
    </location>
</feature>
<dbReference type="EMBL" id="BAAAVT010000006">
    <property type="protein sequence ID" value="GAA3059903.1"/>
    <property type="molecule type" value="Genomic_DNA"/>
</dbReference>
<dbReference type="PANTHER" id="PTHR48111">
    <property type="entry name" value="REGULATOR OF RPOS"/>
    <property type="match status" value="1"/>
</dbReference>
<organism evidence="6 7">
    <name type="scientific">Nesterenkonia aethiopica</name>
    <dbReference type="NCBI Taxonomy" id="269144"/>
    <lineage>
        <taxon>Bacteria</taxon>
        <taxon>Bacillati</taxon>
        <taxon>Actinomycetota</taxon>
        <taxon>Actinomycetes</taxon>
        <taxon>Micrococcales</taxon>
        <taxon>Micrococcaceae</taxon>
        <taxon>Nesterenkonia</taxon>
    </lineage>
</organism>
<feature type="DNA-binding region" description="OmpR/PhoB-type" evidence="3">
    <location>
        <begin position="142"/>
        <end position="239"/>
    </location>
</feature>
<dbReference type="InterPro" id="IPR011006">
    <property type="entry name" value="CheY-like_superfamily"/>
</dbReference>
<dbReference type="SUPFAM" id="SSF46894">
    <property type="entry name" value="C-terminal effector domain of the bipartite response regulators"/>
    <property type="match status" value="1"/>
</dbReference>
<protein>
    <submittedName>
        <fullName evidence="6">Response regulator transcription factor</fullName>
    </submittedName>
</protein>
<dbReference type="CDD" id="cd00383">
    <property type="entry name" value="trans_reg_C"/>
    <property type="match status" value="1"/>
</dbReference>
<dbReference type="Gene3D" id="1.10.10.10">
    <property type="entry name" value="Winged helix-like DNA-binding domain superfamily/Winged helix DNA-binding domain"/>
    <property type="match status" value="1"/>
</dbReference>
<dbReference type="InterPro" id="IPR039420">
    <property type="entry name" value="WalR-like"/>
</dbReference>
<dbReference type="PROSITE" id="PS51755">
    <property type="entry name" value="OMPR_PHOB"/>
    <property type="match status" value="1"/>
</dbReference>
<proteinExistence type="predicted"/>
<dbReference type="Gene3D" id="6.10.250.690">
    <property type="match status" value="1"/>
</dbReference>
<evidence type="ECO:0000256" key="3">
    <source>
        <dbReference type="PROSITE-ProRule" id="PRU01091"/>
    </source>
</evidence>
<dbReference type="SMART" id="SM00448">
    <property type="entry name" value="REC"/>
    <property type="match status" value="1"/>
</dbReference>
<reference evidence="7" key="1">
    <citation type="journal article" date="2019" name="Int. J. Syst. Evol. Microbiol.">
        <title>The Global Catalogue of Microorganisms (GCM) 10K type strain sequencing project: providing services to taxonomists for standard genome sequencing and annotation.</title>
        <authorList>
            <consortium name="The Broad Institute Genomics Platform"/>
            <consortium name="The Broad Institute Genome Sequencing Center for Infectious Disease"/>
            <person name="Wu L."/>
            <person name="Ma J."/>
        </authorList>
    </citation>
    <scope>NUCLEOTIDE SEQUENCE [LARGE SCALE GENOMIC DNA]</scope>
    <source>
        <strain evidence="7">JCM 14309</strain>
    </source>
</reference>
<dbReference type="PANTHER" id="PTHR48111:SF28">
    <property type="entry name" value="TRANSCRIPTIONAL REGULATORY PROTEIN TCRX-RELATED"/>
    <property type="match status" value="1"/>
</dbReference>
<dbReference type="PROSITE" id="PS50110">
    <property type="entry name" value="RESPONSE_REGULATORY"/>
    <property type="match status" value="1"/>
</dbReference>
<dbReference type="Gene3D" id="3.40.50.2300">
    <property type="match status" value="1"/>
</dbReference>
<dbReference type="SMART" id="SM00862">
    <property type="entry name" value="Trans_reg_C"/>
    <property type="match status" value="1"/>
</dbReference>
<gene>
    <name evidence="6" type="ORF">GCM10010529_11980</name>
</gene>
<dbReference type="InterPro" id="IPR001789">
    <property type="entry name" value="Sig_transdc_resp-reg_receiver"/>
</dbReference>
<evidence type="ECO:0000259" key="4">
    <source>
        <dbReference type="PROSITE" id="PS50110"/>
    </source>
</evidence>
<dbReference type="InterPro" id="IPR036388">
    <property type="entry name" value="WH-like_DNA-bd_sf"/>
</dbReference>
<evidence type="ECO:0000313" key="7">
    <source>
        <dbReference type="Proteomes" id="UP001500236"/>
    </source>
</evidence>